<protein>
    <submittedName>
        <fullName evidence="1">Uncharacterized protein</fullName>
    </submittedName>
</protein>
<organism evidence="1 2">
    <name type="scientific">Hungatella hathewayi DSM 13479</name>
    <dbReference type="NCBI Taxonomy" id="566550"/>
    <lineage>
        <taxon>Bacteria</taxon>
        <taxon>Bacillati</taxon>
        <taxon>Bacillota</taxon>
        <taxon>Clostridia</taxon>
        <taxon>Lachnospirales</taxon>
        <taxon>Lachnospiraceae</taxon>
        <taxon>Hungatella</taxon>
    </lineage>
</organism>
<proteinExistence type="predicted"/>
<dbReference type="Proteomes" id="UP000004968">
    <property type="component" value="Unassembled WGS sequence"/>
</dbReference>
<sequence length="46" mass="5476">MFEFYVRYLFPARTLPPSFFLLLEKKDTGFNQYPLGQPPALLYRCS</sequence>
<name>D3AS69_9FIRM</name>
<dbReference type="EMBL" id="ACIO01000771">
    <property type="protein sequence ID" value="EFC95343.1"/>
    <property type="molecule type" value="Genomic_DNA"/>
</dbReference>
<accession>D3AS69</accession>
<evidence type="ECO:0000313" key="2">
    <source>
        <dbReference type="Proteomes" id="UP000004968"/>
    </source>
</evidence>
<dbReference type="HOGENOM" id="CLU_3184606_0_0_9"/>
<comment type="caution">
    <text evidence="1">The sequence shown here is derived from an EMBL/GenBank/DDBJ whole genome shotgun (WGS) entry which is preliminary data.</text>
</comment>
<reference evidence="1 2" key="1">
    <citation type="submission" date="2010-01" db="EMBL/GenBank/DDBJ databases">
        <authorList>
            <person name="Weinstock G."/>
            <person name="Sodergren E."/>
            <person name="Clifton S."/>
            <person name="Fulton L."/>
            <person name="Fulton B."/>
            <person name="Courtney L."/>
            <person name="Fronick C."/>
            <person name="Harrison M."/>
            <person name="Strong C."/>
            <person name="Farmer C."/>
            <person name="Delahaunty K."/>
            <person name="Markovic C."/>
            <person name="Hall O."/>
            <person name="Minx P."/>
            <person name="Tomlinson C."/>
            <person name="Mitreva M."/>
            <person name="Nelson J."/>
            <person name="Hou S."/>
            <person name="Wollam A."/>
            <person name="Pepin K.H."/>
            <person name="Johnson M."/>
            <person name="Bhonagiri V."/>
            <person name="Nash W.E."/>
            <person name="Warren W."/>
            <person name="Chinwalla A."/>
            <person name="Mardis E.R."/>
            <person name="Wilson R.K."/>
        </authorList>
    </citation>
    <scope>NUCLEOTIDE SEQUENCE [LARGE SCALE GENOMIC DNA]</scope>
    <source>
        <strain evidence="1 2">DSM 13479</strain>
    </source>
</reference>
<gene>
    <name evidence="1" type="ORF">CLOSTHATH_06476</name>
</gene>
<dbReference type="AlphaFoldDB" id="D3AS69"/>
<evidence type="ECO:0000313" key="1">
    <source>
        <dbReference type="EMBL" id="EFC95343.1"/>
    </source>
</evidence>